<evidence type="ECO:0000313" key="2">
    <source>
        <dbReference type="EMBL" id="KAG7395563.1"/>
    </source>
</evidence>
<feature type="compositionally biased region" description="Low complexity" evidence="1">
    <location>
        <begin position="70"/>
        <end position="84"/>
    </location>
</feature>
<sequence>MSSTPDNDIRHPTTASDGASANEGDVEAPATNSQGKRKFVHTTKEQTESLLEWLEQPENFELLTRPSAESLSTPATAATGASPPQKRLKKIDGYRALAQHMNQMTDAQWTEKKARSRYESFMGGYHKALRQNPLSLKPAYQRLDAMFKSSGRRDRSGSNVSRGSNTSREGGTTTLSAREMNFLEAVTTTSTPELTRVLQGGLRDRSGSNISRDGSTAVLPSRDRDSRTETLVLEHSLMPPMTELTRVMHSEQQTSTPPRRRERLPSMFESATSTPRSDGGAEESSVSTAIRDGSVPSTLNEQVIRLESQRLAVRQQELVLKQNELLTRQQESRQTLRAEVLTRLVEAGKSPAEVREYLKIMDTDPASNQTN</sequence>
<dbReference type="OrthoDB" id="100013at2759"/>
<feature type="region of interest" description="Disordered" evidence="1">
    <location>
        <begin position="64"/>
        <end position="87"/>
    </location>
</feature>
<dbReference type="Proteomes" id="UP000693981">
    <property type="component" value="Unassembled WGS sequence"/>
</dbReference>
<feature type="region of interest" description="Disordered" evidence="1">
    <location>
        <begin position="248"/>
        <end position="294"/>
    </location>
</feature>
<feature type="compositionally biased region" description="Polar residues" evidence="1">
    <location>
        <begin position="157"/>
        <end position="176"/>
    </location>
</feature>
<gene>
    <name evidence="2" type="ORF">PHYBOEH_003615</name>
</gene>
<feature type="region of interest" description="Disordered" evidence="1">
    <location>
        <begin position="1"/>
        <end position="43"/>
    </location>
</feature>
<feature type="region of interest" description="Disordered" evidence="1">
    <location>
        <begin position="147"/>
        <end position="177"/>
    </location>
</feature>
<feature type="region of interest" description="Disordered" evidence="1">
    <location>
        <begin position="199"/>
        <end position="227"/>
    </location>
</feature>
<evidence type="ECO:0000256" key="1">
    <source>
        <dbReference type="SAM" id="MobiDB-lite"/>
    </source>
</evidence>
<organism evidence="2 3">
    <name type="scientific">Phytophthora boehmeriae</name>
    <dbReference type="NCBI Taxonomy" id="109152"/>
    <lineage>
        <taxon>Eukaryota</taxon>
        <taxon>Sar</taxon>
        <taxon>Stramenopiles</taxon>
        <taxon>Oomycota</taxon>
        <taxon>Peronosporomycetes</taxon>
        <taxon>Peronosporales</taxon>
        <taxon>Peronosporaceae</taxon>
        <taxon>Phytophthora</taxon>
    </lineage>
</organism>
<accession>A0A8T1WUK7</accession>
<keyword evidence="3" id="KW-1185">Reference proteome</keyword>
<name>A0A8T1WUK7_9STRA</name>
<protein>
    <submittedName>
        <fullName evidence="2">Uncharacterized protein</fullName>
    </submittedName>
</protein>
<dbReference type="EMBL" id="JAGDFL010000200">
    <property type="protein sequence ID" value="KAG7395563.1"/>
    <property type="molecule type" value="Genomic_DNA"/>
</dbReference>
<proteinExistence type="predicted"/>
<comment type="caution">
    <text evidence="2">The sequence shown here is derived from an EMBL/GenBank/DDBJ whole genome shotgun (WGS) entry which is preliminary data.</text>
</comment>
<evidence type="ECO:0000313" key="3">
    <source>
        <dbReference type="Proteomes" id="UP000693981"/>
    </source>
</evidence>
<dbReference type="AlphaFoldDB" id="A0A8T1WUK7"/>
<reference evidence="2" key="1">
    <citation type="submission" date="2021-02" db="EMBL/GenBank/DDBJ databases">
        <authorList>
            <person name="Palmer J.M."/>
        </authorList>
    </citation>
    <scope>NUCLEOTIDE SEQUENCE</scope>
    <source>
        <strain evidence="2">SCRP23</strain>
    </source>
</reference>